<dbReference type="InterPro" id="IPR050765">
    <property type="entry name" value="Riboflavin_Biosynth_HTPR"/>
</dbReference>
<dbReference type="Gene3D" id="3.40.430.10">
    <property type="entry name" value="Dihydrofolate Reductase, subunit A"/>
    <property type="match status" value="1"/>
</dbReference>
<dbReference type="PANTHER" id="PTHR38011">
    <property type="entry name" value="DIHYDROFOLATE REDUCTASE FAMILY PROTEIN (AFU_ORTHOLOGUE AFUA_8G06820)"/>
    <property type="match status" value="1"/>
</dbReference>
<reference evidence="2 3" key="1">
    <citation type="submission" date="2021-10" db="EMBL/GenBank/DDBJ databases">
        <authorList>
            <person name="Criscuolo A."/>
        </authorList>
    </citation>
    <scope>NUCLEOTIDE SEQUENCE [LARGE SCALE GENOMIC DNA]</scope>
    <source>
        <strain evidence="3">CIP 111883</strain>
    </source>
</reference>
<evidence type="ECO:0000259" key="1">
    <source>
        <dbReference type="Pfam" id="PF01872"/>
    </source>
</evidence>
<accession>A0ABM8YT80</accession>
<evidence type="ECO:0000313" key="2">
    <source>
        <dbReference type="EMBL" id="CAG9623230.1"/>
    </source>
</evidence>
<sequence length="180" mass="20773">MDTHRKVALFIATSLDGYIATKEESLEWLFEVEGEGDNGYSEFFETIDTIIMGRKTYDWVMNYEQNNFPYKGKECYVFSRNTSLNATEDVTFVNGNVLELVKNLKKQPGKNIWIVGGGELLHYFINENLIDEYIITVAPTILGSGIPLFKESEKQIKLELLGIKNYGQFAELRYRKSQDR</sequence>
<dbReference type="InterPro" id="IPR024072">
    <property type="entry name" value="DHFR-like_dom_sf"/>
</dbReference>
<comment type="caution">
    <text evidence="2">The sequence shown here is derived from an EMBL/GenBank/DDBJ whole genome shotgun (WGS) entry which is preliminary data.</text>
</comment>
<dbReference type="PANTHER" id="PTHR38011:SF11">
    <property type="entry name" value="2,5-DIAMINO-6-RIBOSYLAMINO-4(3H)-PYRIMIDINONE 5'-PHOSPHATE REDUCTASE"/>
    <property type="match status" value="1"/>
</dbReference>
<protein>
    <submittedName>
        <fullName evidence="2">IS1595 family transposase ISCac2</fullName>
    </submittedName>
</protein>
<keyword evidence="3" id="KW-1185">Reference proteome</keyword>
<dbReference type="RefSeq" id="WP_230504488.1">
    <property type="nucleotide sequence ID" value="NZ_CAKJTJ010000039.1"/>
</dbReference>
<dbReference type="Pfam" id="PF01872">
    <property type="entry name" value="RibD_C"/>
    <property type="match status" value="1"/>
</dbReference>
<evidence type="ECO:0000313" key="3">
    <source>
        <dbReference type="Proteomes" id="UP000789833"/>
    </source>
</evidence>
<gene>
    <name evidence="2" type="ORF">BACCIP111883_04026</name>
</gene>
<feature type="domain" description="Bacterial bifunctional deaminase-reductase C-terminal" evidence="1">
    <location>
        <begin position="5"/>
        <end position="168"/>
    </location>
</feature>
<dbReference type="InterPro" id="IPR002734">
    <property type="entry name" value="RibDG_C"/>
</dbReference>
<dbReference type="SUPFAM" id="SSF53597">
    <property type="entry name" value="Dihydrofolate reductase-like"/>
    <property type="match status" value="1"/>
</dbReference>
<name>A0ABM8YT80_9BACI</name>
<proteinExistence type="predicted"/>
<organism evidence="2 3">
    <name type="scientific">Sutcliffiella rhizosphaerae</name>
    <dbReference type="NCBI Taxonomy" id="2880967"/>
    <lineage>
        <taxon>Bacteria</taxon>
        <taxon>Bacillati</taxon>
        <taxon>Bacillota</taxon>
        <taxon>Bacilli</taxon>
        <taxon>Bacillales</taxon>
        <taxon>Bacillaceae</taxon>
        <taxon>Sutcliffiella</taxon>
    </lineage>
</organism>
<dbReference type="Proteomes" id="UP000789833">
    <property type="component" value="Unassembled WGS sequence"/>
</dbReference>
<dbReference type="EMBL" id="CAKJTJ010000039">
    <property type="protein sequence ID" value="CAG9623230.1"/>
    <property type="molecule type" value="Genomic_DNA"/>
</dbReference>